<keyword evidence="3" id="KW-0540">Nuclease</keyword>
<comment type="caution">
    <text evidence="3">The sequence shown here is derived from an EMBL/GenBank/DDBJ whole genome shotgun (WGS) entry which is preliminary data.</text>
</comment>
<dbReference type="RefSeq" id="WP_374838200.1">
    <property type="nucleotide sequence ID" value="NZ_JBHEEW010000006.1"/>
</dbReference>
<evidence type="ECO:0000259" key="2">
    <source>
        <dbReference type="Pfam" id="PF04480"/>
    </source>
</evidence>
<dbReference type="CDD" id="cd01038">
    <property type="entry name" value="Endonuclease_DUF559"/>
    <property type="match status" value="1"/>
</dbReference>
<dbReference type="Pfam" id="PF04480">
    <property type="entry name" value="DUF559"/>
    <property type="match status" value="1"/>
</dbReference>
<dbReference type="EMBL" id="JBHTNF010000001">
    <property type="protein sequence ID" value="MFD1326648.1"/>
    <property type="molecule type" value="Genomic_DNA"/>
</dbReference>
<feature type="region of interest" description="Disordered" evidence="1">
    <location>
        <begin position="124"/>
        <end position="145"/>
    </location>
</feature>
<accession>A0ABW3YUF3</accession>
<dbReference type="PANTHER" id="PTHR38590:SF1">
    <property type="entry name" value="BLL0828 PROTEIN"/>
    <property type="match status" value="1"/>
</dbReference>
<dbReference type="SUPFAM" id="SSF52980">
    <property type="entry name" value="Restriction endonuclease-like"/>
    <property type="match status" value="1"/>
</dbReference>
<evidence type="ECO:0000256" key="1">
    <source>
        <dbReference type="SAM" id="MobiDB-lite"/>
    </source>
</evidence>
<sequence length="145" mass="16548">MAWNRENPKPASREAIRNAPRLRRSLTDAERRLWTALRKELPEVPGTHFRRQVPIGGYVADFVCMGRRLIIEMDGEIHADPQQKRRDAERDAYLRAQDFRVIRIKNRDVMLDMKAVLRTITVELGGYTPTPSPSPQGGGVRGASE</sequence>
<feature type="compositionally biased region" description="Gly residues" evidence="1">
    <location>
        <begin position="136"/>
        <end position="145"/>
    </location>
</feature>
<protein>
    <submittedName>
        <fullName evidence="3">Endonuclease domain-containing protein</fullName>
    </submittedName>
</protein>
<dbReference type="Gene3D" id="3.40.960.10">
    <property type="entry name" value="VSR Endonuclease"/>
    <property type="match status" value="1"/>
</dbReference>
<dbReference type="InterPro" id="IPR007569">
    <property type="entry name" value="DUF559"/>
</dbReference>
<dbReference type="GO" id="GO:0004519">
    <property type="term" value="F:endonuclease activity"/>
    <property type="evidence" value="ECO:0007669"/>
    <property type="project" value="UniProtKB-KW"/>
</dbReference>
<dbReference type="InterPro" id="IPR011335">
    <property type="entry name" value="Restrct_endonuc-II-like"/>
</dbReference>
<dbReference type="InterPro" id="IPR047216">
    <property type="entry name" value="Endonuclease_DUF559_bact"/>
</dbReference>
<evidence type="ECO:0000313" key="3">
    <source>
        <dbReference type="EMBL" id="MFD1326648.1"/>
    </source>
</evidence>
<name>A0ABW3YUF3_MYCRA</name>
<keyword evidence="3" id="KW-0255">Endonuclease</keyword>
<feature type="domain" description="DUF559" evidence="2">
    <location>
        <begin position="16"/>
        <end position="124"/>
    </location>
</feature>
<dbReference type="Proteomes" id="UP001597173">
    <property type="component" value="Unassembled WGS sequence"/>
</dbReference>
<gene>
    <name evidence="3" type="ORF">ACFQ33_01870</name>
</gene>
<organism evidence="3 4">
    <name type="scientific">Mycoplana ramosa</name>
    <name type="common">Mycoplana bullata</name>
    <dbReference type="NCBI Taxonomy" id="40837"/>
    <lineage>
        <taxon>Bacteria</taxon>
        <taxon>Pseudomonadati</taxon>
        <taxon>Pseudomonadota</taxon>
        <taxon>Alphaproteobacteria</taxon>
        <taxon>Hyphomicrobiales</taxon>
        <taxon>Rhizobiaceae</taxon>
        <taxon>Mycoplana</taxon>
    </lineage>
</organism>
<keyword evidence="3" id="KW-0378">Hydrolase</keyword>
<proteinExistence type="predicted"/>
<evidence type="ECO:0000313" key="4">
    <source>
        <dbReference type="Proteomes" id="UP001597173"/>
    </source>
</evidence>
<reference evidence="4" key="1">
    <citation type="journal article" date="2019" name="Int. J. Syst. Evol. Microbiol.">
        <title>The Global Catalogue of Microorganisms (GCM) 10K type strain sequencing project: providing services to taxonomists for standard genome sequencing and annotation.</title>
        <authorList>
            <consortium name="The Broad Institute Genomics Platform"/>
            <consortium name="The Broad Institute Genome Sequencing Center for Infectious Disease"/>
            <person name="Wu L."/>
            <person name="Ma J."/>
        </authorList>
    </citation>
    <scope>NUCLEOTIDE SEQUENCE [LARGE SCALE GENOMIC DNA]</scope>
    <source>
        <strain evidence="4">CCUG 55609</strain>
    </source>
</reference>
<keyword evidence="4" id="KW-1185">Reference proteome</keyword>
<dbReference type="PANTHER" id="PTHR38590">
    <property type="entry name" value="BLL0828 PROTEIN"/>
    <property type="match status" value="1"/>
</dbReference>